<evidence type="ECO:0000313" key="2">
    <source>
        <dbReference type="Proteomes" id="UP000270205"/>
    </source>
</evidence>
<dbReference type="EMBL" id="UYIV01000001">
    <property type="protein sequence ID" value="VDH05953.1"/>
    <property type="molecule type" value="Genomic_DNA"/>
</dbReference>
<organism evidence="1 2">
    <name type="scientific">Bergeyella zoohelcum</name>
    <dbReference type="NCBI Taxonomy" id="1015"/>
    <lineage>
        <taxon>Bacteria</taxon>
        <taxon>Pseudomonadati</taxon>
        <taxon>Bacteroidota</taxon>
        <taxon>Flavobacteriia</taxon>
        <taxon>Flavobacteriales</taxon>
        <taxon>Weeksellaceae</taxon>
        <taxon>Bergeyella</taxon>
    </lineage>
</organism>
<proteinExistence type="predicted"/>
<protein>
    <submittedName>
        <fullName evidence="1">GLPGLI family protein</fullName>
    </submittedName>
</protein>
<dbReference type="InterPro" id="IPR005901">
    <property type="entry name" value="GLPGLI"/>
</dbReference>
<name>A0A7Z8YQ24_9FLAO</name>
<dbReference type="AlphaFoldDB" id="A0A7Z8YQ24"/>
<dbReference type="RefSeq" id="WP_125151761.1">
    <property type="nucleotide sequence ID" value="NZ_UYIV01000001.1"/>
</dbReference>
<dbReference type="Proteomes" id="UP000270205">
    <property type="component" value="Unassembled WGS sequence"/>
</dbReference>
<dbReference type="Pfam" id="PF09697">
    <property type="entry name" value="Porph_ging"/>
    <property type="match status" value="1"/>
</dbReference>
<accession>A0A7Z8YQ24</accession>
<dbReference type="NCBIfam" id="TIGR01200">
    <property type="entry name" value="GLPGLI"/>
    <property type="match status" value="1"/>
</dbReference>
<gene>
    <name evidence="1" type="ORF">NCTC12929_02109</name>
</gene>
<comment type="caution">
    <text evidence="1">The sequence shown here is derived from an EMBL/GenBank/DDBJ whole genome shotgun (WGS) entry which is preliminary data.</text>
</comment>
<sequence>MKKIFLLLLLIPFCILAQTKRFHYNLAFVPNEKQEDKIYHEKMILDIEEKRNLFYSQEYARVDSINETNRNDKIFAYPKFSKVVKWEKKEGNFEFFNKLSIMYYVYPVENTLQWELLSEKKVIGEFTVQKAICMYGGRKWIAWFTTELPLPYGPYVFYGLPGLVLEVYDENKHYVFSLFKSEIIKKEDRDTLDMFISKGYFGVKRMNIKQKDWKKILYNYYQDPIPEYKSGEEAMMTKNDGTPYTAEDYRNLEKNIRTSMKNNNNPIELDQKVSYE</sequence>
<evidence type="ECO:0000313" key="1">
    <source>
        <dbReference type="EMBL" id="VDH05953.1"/>
    </source>
</evidence>
<reference evidence="1 2" key="1">
    <citation type="submission" date="2018-11" db="EMBL/GenBank/DDBJ databases">
        <authorList>
            <consortium name="Pathogen Informatics"/>
        </authorList>
    </citation>
    <scope>NUCLEOTIDE SEQUENCE [LARGE SCALE GENOMIC DNA]</scope>
    <source>
        <strain evidence="1 2">NCTC12929</strain>
    </source>
</reference>